<keyword evidence="2 4" id="KW-0067">ATP-binding</keyword>
<dbReference type="InterPro" id="IPR032781">
    <property type="entry name" value="ABC_tran_Xtn"/>
</dbReference>
<dbReference type="SUPFAM" id="SSF52540">
    <property type="entry name" value="P-loop containing nucleoside triphosphate hydrolases"/>
    <property type="match status" value="2"/>
</dbReference>
<dbReference type="InterPro" id="IPR027417">
    <property type="entry name" value="P-loop_NTPase"/>
</dbReference>
<keyword evidence="1" id="KW-0547">Nucleotide-binding</keyword>
<dbReference type="AlphaFoldDB" id="A0A317ZH03"/>
<sequence length="542" mass="60564">MITINQVTHNFGKKVLYNGINCVIGAHDRIALVGSNGSGKTTLLRMLMGEVDPDKGSIDYPDYVSIGYLPQDGISVSGRSLYDEAKSAFGDILELQGKIEKADADLLEMDTESEEYYDLIDAIGDWELQLEEFEPQKMKSRIERILTGMGFSMDDMQRDTGEFSGGWQMRIALAKLLLQNPSLLILDEPTNHLDIVSQHWVEQYLKNYHGALIVISHDRAFLDEVTNRTLELKLGQLNSFKGNYSYYKKESEKQIEVLRKAHKNQQKEISEIKDFINKFRSNVKKASMVQSRIKQLEKMEIIEIPREEKKIFFRFPPPPPSSAKVITIKDLHKAYGDNVVFDGLDLRIDKGDRIAVVGVNGAGKSTLARIMADQEPYQGGEVEKGLNTVISYFAQTQADELNPAKSVLDEVEAAAVNNPDANPRAALGALLFSGDEALKKTEVLSGGEKNRVALAKMLMKPGNCLILDEPTNHLDIKSKEVLQDAINEFDGTVILVSHDRAFLDGVVNKVLEVAPGSTRMLTCNVTEYVERLEKEMAEKSDS</sequence>
<dbReference type="EMBL" id="QHJQ01000010">
    <property type="protein sequence ID" value="PXA03238.1"/>
    <property type="molecule type" value="Genomic_DNA"/>
</dbReference>
<dbReference type="Proteomes" id="UP000247099">
    <property type="component" value="Unassembled WGS sequence"/>
</dbReference>
<dbReference type="GO" id="GO:0016887">
    <property type="term" value="F:ATP hydrolysis activity"/>
    <property type="evidence" value="ECO:0007669"/>
    <property type="project" value="InterPro"/>
</dbReference>
<dbReference type="GO" id="GO:0005524">
    <property type="term" value="F:ATP binding"/>
    <property type="evidence" value="ECO:0007669"/>
    <property type="project" value="UniProtKB-KW"/>
</dbReference>
<reference evidence="4 5" key="1">
    <citation type="submission" date="2018-05" db="EMBL/GenBank/DDBJ databases">
        <title>Coraliomargarita sinensis sp. nov., isolated from a marine solar saltern.</title>
        <authorList>
            <person name="Zhou L.Y."/>
        </authorList>
    </citation>
    <scope>NUCLEOTIDE SEQUENCE [LARGE SCALE GENOMIC DNA]</scope>
    <source>
        <strain evidence="4 5">WN38</strain>
    </source>
</reference>
<dbReference type="InterPro" id="IPR003439">
    <property type="entry name" value="ABC_transporter-like_ATP-bd"/>
</dbReference>
<evidence type="ECO:0000259" key="3">
    <source>
        <dbReference type="PROSITE" id="PS50893"/>
    </source>
</evidence>
<keyword evidence="5" id="KW-1185">Reference proteome</keyword>
<feature type="domain" description="ABC transporter" evidence="3">
    <location>
        <begin position="2"/>
        <end position="259"/>
    </location>
</feature>
<dbReference type="OrthoDB" id="9801441at2"/>
<dbReference type="Pfam" id="PF12848">
    <property type="entry name" value="ABC_tran_Xtn"/>
    <property type="match status" value="1"/>
</dbReference>
<dbReference type="PROSITE" id="PS00211">
    <property type="entry name" value="ABC_TRANSPORTER_1"/>
    <property type="match status" value="2"/>
</dbReference>
<dbReference type="CDD" id="cd03221">
    <property type="entry name" value="ABCF_EF-3"/>
    <property type="match status" value="2"/>
</dbReference>
<evidence type="ECO:0000313" key="4">
    <source>
        <dbReference type="EMBL" id="PXA03238.1"/>
    </source>
</evidence>
<organism evidence="4 5">
    <name type="scientific">Coraliomargarita sinensis</name>
    <dbReference type="NCBI Taxonomy" id="2174842"/>
    <lineage>
        <taxon>Bacteria</taxon>
        <taxon>Pseudomonadati</taxon>
        <taxon>Verrucomicrobiota</taxon>
        <taxon>Opitutia</taxon>
        <taxon>Puniceicoccales</taxon>
        <taxon>Coraliomargaritaceae</taxon>
        <taxon>Coraliomargarita</taxon>
    </lineage>
</organism>
<gene>
    <name evidence="4" type="ORF">DDZ13_12485</name>
</gene>
<protein>
    <submittedName>
        <fullName evidence="4">ABC transporter ATP-binding protein</fullName>
    </submittedName>
</protein>
<dbReference type="SMART" id="SM00382">
    <property type="entry name" value="AAA"/>
    <property type="match status" value="2"/>
</dbReference>
<feature type="domain" description="ABC transporter" evidence="3">
    <location>
        <begin position="326"/>
        <end position="540"/>
    </location>
</feature>
<dbReference type="Pfam" id="PF00005">
    <property type="entry name" value="ABC_tran"/>
    <property type="match status" value="2"/>
</dbReference>
<evidence type="ECO:0000256" key="2">
    <source>
        <dbReference type="ARBA" id="ARBA00022840"/>
    </source>
</evidence>
<accession>A0A317ZH03</accession>
<dbReference type="FunCoup" id="A0A317ZH03">
    <property type="interactions" value="100"/>
</dbReference>
<dbReference type="RefSeq" id="WP_110131793.1">
    <property type="nucleotide sequence ID" value="NZ_QHJQ01000010.1"/>
</dbReference>
<dbReference type="Gene3D" id="3.40.50.300">
    <property type="entry name" value="P-loop containing nucleotide triphosphate hydrolases"/>
    <property type="match status" value="2"/>
</dbReference>
<dbReference type="PANTHER" id="PTHR42855:SF2">
    <property type="entry name" value="DRUG RESISTANCE ABC TRANSPORTER,ATP-BINDING PROTEIN"/>
    <property type="match status" value="1"/>
</dbReference>
<evidence type="ECO:0000256" key="1">
    <source>
        <dbReference type="ARBA" id="ARBA00022741"/>
    </source>
</evidence>
<dbReference type="InParanoid" id="A0A317ZH03"/>
<dbReference type="InterPro" id="IPR003593">
    <property type="entry name" value="AAA+_ATPase"/>
</dbReference>
<dbReference type="InterPro" id="IPR017871">
    <property type="entry name" value="ABC_transporter-like_CS"/>
</dbReference>
<comment type="caution">
    <text evidence="4">The sequence shown here is derived from an EMBL/GenBank/DDBJ whole genome shotgun (WGS) entry which is preliminary data.</text>
</comment>
<proteinExistence type="predicted"/>
<dbReference type="PROSITE" id="PS50893">
    <property type="entry name" value="ABC_TRANSPORTER_2"/>
    <property type="match status" value="2"/>
</dbReference>
<dbReference type="InterPro" id="IPR051309">
    <property type="entry name" value="ABCF_ATPase"/>
</dbReference>
<name>A0A317ZH03_9BACT</name>
<evidence type="ECO:0000313" key="5">
    <source>
        <dbReference type="Proteomes" id="UP000247099"/>
    </source>
</evidence>
<dbReference type="FunFam" id="3.40.50.300:FF:000011">
    <property type="entry name" value="Putative ABC transporter ATP-binding component"/>
    <property type="match status" value="1"/>
</dbReference>
<dbReference type="PANTHER" id="PTHR42855">
    <property type="entry name" value="ABC TRANSPORTER ATP-BINDING SUBUNIT"/>
    <property type="match status" value="1"/>
</dbReference>